<organism evidence="2 3">
    <name type="scientific">Halocaridina rubra</name>
    <name type="common">Hawaiian red shrimp</name>
    <dbReference type="NCBI Taxonomy" id="373956"/>
    <lineage>
        <taxon>Eukaryota</taxon>
        <taxon>Metazoa</taxon>
        <taxon>Ecdysozoa</taxon>
        <taxon>Arthropoda</taxon>
        <taxon>Crustacea</taxon>
        <taxon>Multicrustacea</taxon>
        <taxon>Malacostraca</taxon>
        <taxon>Eumalacostraca</taxon>
        <taxon>Eucarida</taxon>
        <taxon>Decapoda</taxon>
        <taxon>Pleocyemata</taxon>
        <taxon>Caridea</taxon>
        <taxon>Atyoidea</taxon>
        <taxon>Atyidae</taxon>
        <taxon>Halocaridina</taxon>
    </lineage>
</organism>
<name>A0AAN9A6Q7_HALRR</name>
<evidence type="ECO:0000256" key="1">
    <source>
        <dbReference type="SAM" id="MobiDB-lite"/>
    </source>
</evidence>
<protein>
    <submittedName>
        <fullName evidence="2">Uncharacterized protein</fullName>
    </submittedName>
</protein>
<comment type="caution">
    <text evidence="2">The sequence shown here is derived from an EMBL/GenBank/DDBJ whole genome shotgun (WGS) entry which is preliminary data.</text>
</comment>
<accession>A0AAN9A6Q7</accession>
<sequence>MESANSRSSCIISSRLTPEQCQKHRWISKVRRPSSAKKELDKANLRQYVIRRRWHAALHTVKALKRMGAELTVNHLSESNQSLTRSKSSVNYATTENSLFNNLNHSKSSNDIENLLEPVYRPSLETVKESDHVQSKTEKGTLINNFCNVGSVSLKKTDTSKDNLQTKSSNSCTESVTSSQKFFIVTENPLITDVKFKQPESRTPIATTTSRNFSVSSPQNALKAVKQSDDISLISLSTFENMSKNESATFPLNNEKSSKTPTSKHQLSTEVLSKAPTSKHQMSTKVVNVTAKSPVWTTKTLGPSLASRAAKWINQPTNMQEATRTYSESLLVNQILDQFNGVQGLASIYSRPPPKKRKVPGILMLNKPVIYFKHGVPINT</sequence>
<dbReference type="EMBL" id="JAXCGZ010013888">
    <property type="protein sequence ID" value="KAK7071842.1"/>
    <property type="molecule type" value="Genomic_DNA"/>
</dbReference>
<feature type="non-terminal residue" evidence="2">
    <location>
        <position position="380"/>
    </location>
</feature>
<evidence type="ECO:0000313" key="3">
    <source>
        <dbReference type="Proteomes" id="UP001381693"/>
    </source>
</evidence>
<evidence type="ECO:0000313" key="2">
    <source>
        <dbReference type="EMBL" id="KAK7071842.1"/>
    </source>
</evidence>
<dbReference type="Proteomes" id="UP001381693">
    <property type="component" value="Unassembled WGS sequence"/>
</dbReference>
<feature type="region of interest" description="Disordered" evidence="1">
    <location>
        <begin position="248"/>
        <end position="269"/>
    </location>
</feature>
<proteinExistence type="predicted"/>
<reference evidence="2 3" key="1">
    <citation type="submission" date="2023-11" db="EMBL/GenBank/DDBJ databases">
        <title>Halocaridina rubra genome assembly.</title>
        <authorList>
            <person name="Smith C."/>
        </authorList>
    </citation>
    <scope>NUCLEOTIDE SEQUENCE [LARGE SCALE GENOMIC DNA]</scope>
    <source>
        <strain evidence="2">EP-1</strain>
        <tissue evidence="2">Whole</tissue>
    </source>
</reference>
<keyword evidence="3" id="KW-1185">Reference proteome</keyword>
<dbReference type="AlphaFoldDB" id="A0AAN9A6Q7"/>
<gene>
    <name evidence="2" type="ORF">SK128_028395</name>
</gene>